<dbReference type="PANTHER" id="PTHR30523:SF6">
    <property type="entry name" value="PHOSPHOENOLPYRUVATE CARBOXYLASE"/>
    <property type="match status" value="1"/>
</dbReference>
<reference evidence="4" key="1">
    <citation type="journal article" date="2019" name="Int. J. Syst. Evol. Microbiol.">
        <title>The Global Catalogue of Microorganisms (GCM) 10K type strain sequencing project: providing services to taxonomists for standard genome sequencing and annotation.</title>
        <authorList>
            <consortium name="The Broad Institute Genomics Platform"/>
            <consortium name="The Broad Institute Genome Sequencing Center for Infectious Disease"/>
            <person name="Wu L."/>
            <person name="Ma J."/>
        </authorList>
    </citation>
    <scope>NUCLEOTIDE SEQUENCE [LARGE SCALE GENOMIC DNA]</scope>
    <source>
        <strain evidence="4">CCUG 58938</strain>
    </source>
</reference>
<evidence type="ECO:0000313" key="4">
    <source>
        <dbReference type="Proteomes" id="UP001597112"/>
    </source>
</evidence>
<evidence type="ECO:0000256" key="1">
    <source>
        <dbReference type="ARBA" id="ARBA00003670"/>
    </source>
</evidence>
<protein>
    <recommendedName>
        <fullName evidence="2">Phosphoenolpyruvate carboxylase</fullName>
    </recommendedName>
</protein>
<dbReference type="Proteomes" id="UP001597112">
    <property type="component" value="Unassembled WGS sequence"/>
</dbReference>
<name>A0ABW3K9F9_9BACT</name>
<dbReference type="SUPFAM" id="SSF51621">
    <property type="entry name" value="Phosphoenolpyruvate/pyruvate domain"/>
    <property type="match status" value="1"/>
</dbReference>
<organism evidence="3 4">
    <name type="scientific">Ohtaekwangia kribbensis</name>
    <dbReference type="NCBI Taxonomy" id="688913"/>
    <lineage>
        <taxon>Bacteria</taxon>
        <taxon>Pseudomonadati</taxon>
        <taxon>Bacteroidota</taxon>
        <taxon>Cytophagia</taxon>
        <taxon>Cytophagales</taxon>
        <taxon>Fulvivirgaceae</taxon>
        <taxon>Ohtaekwangia</taxon>
    </lineage>
</organism>
<dbReference type="RefSeq" id="WP_377582856.1">
    <property type="nucleotide sequence ID" value="NZ_JBHTKA010000008.1"/>
</dbReference>
<dbReference type="PANTHER" id="PTHR30523">
    <property type="entry name" value="PHOSPHOENOLPYRUVATE CARBOXYLASE"/>
    <property type="match status" value="1"/>
</dbReference>
<keyword evidence="3" id="KW-0456">Lyase</keyword>
<dbReference type="EMBL" id="JBHTKA010000008">
    <property type="protein sequence ID" value="MFD1002086.1"/>
    <property type="molecule type" value="Genomic_DNA"/>
</dbReference>
<dbReference type="InterPro" id="IPR015813">
    <property type="entry name" value="Pyrv/PenolPyrv_kinase-like_dom"/>
</dbReference>
<comment type="caution">
    <text evidence="3">The sequence shown here is derived from an EMBL/GenBank/DDBJ whole genome shotgun (WGS) entry which is preliminary data.</text>
</comment>
<dbReference type="GO" id="GO:0008964">
    <property type="term" value="F:phosphoenolpyruvate carboxylase activity"/>
    <property type="evidence" value="ECO:0007669"/>
    <property type="project" value="UniProtKB-EC"/>
</dbReference>
<sequence>MANEFNKTVSTRYHMYNSLFLNLPYSGIYRTGTLLPLLQQACETGYEKGKDPRTIIKKFFSDFTPQATREEQFNLLFSFTQYVERQVVLFDSIEDAAFDEINDLHGKGTVSGLLLRAAAEGLEEELKKKVEDFSVRVVLTAHPTQFYPGSVLAIINDLEQTIRDNKLDEINLLLRQLGKTAFINKEKPTPFDEAVSLCWFLESVFYPEIPVIIQKLMTGLNIKLEEWKNFDLLKIGFWPGGDRDGNPFVTHEITLKVAQRLQETLLKCYHRDLRFLKRRLTFKGVDHIIGRAESKVYPIAYGGFGEIYHHPDELLNDLFEARDVLINDHRGLFLDLLDSFILKVKIFGFYFASMDIRQDSRKHAYAWEACIEKLQSKNKKLKNFDKLTEQEKIDTLLSLSFKPASLKFEDSFVTELIESIDVIGQIQEQNGVEGCHRYVISNCQSALDVIRVYQLAKLILGKDDDLTLDIIPLFETIEDLSNAPHVMKALYSIPAYREHLKRRGNKQTIMLGFSDGTKDGGYLRANWSIFQAKENLTRIAREEGFTTVFFDGRGGPPARGGGNTHDFYASLGDTIEDKEVQITIQGQTISSNFGKPVSCGYNLEQLLSAGIENSVFKNIDTFEANEKALMDQLAEEGHKAYLDLKQHPKFVPYLEKITPLAFFGDTNIGSRPVKRSSGSLKFEDLRAIPFVSSWAQMKQNIPGFYGVGTAIREMKRQGKMRELKALFKQSLFFRTLLSNSMMSLTKCYYPATAYLSKDKEFGEFWKKMYAEFKLSKEMILEISELKELMDNTPVNRDSVKLRERIVLPLITIQQFALQQLREPEDKEKDKAFEKQYRKLVLRCMFGIINAARNSA</sequence>
<keyword evidence="4" id="KW-1185">Reference proteome</keyword>
<accession>A0ABW3K9F9</accession>
<dbReference type="Pfam" id="PF00311">
    <property type="entry name" value="PEPcase"/>
    <property type="match status" value="2"/>
</dbReference>
<comment type="function">
    <text evidence="1">Forms oxaloacetate, a four-carbon dicarboxylic acid source for the tricarboxylic acid cycle.</text>
</comment>
<proteinExistence type="predicted"/>
<evidence type="ECO:0000313" key="3">
    <source>
        <dbReference type="EMBL" id="MFD1002086.1"/>
    </source>
</evidence>
<dbReference type="InterPro" id="IPR021135">
    <property type="entry name" value="PEP_COase"/>
</dbReference>
<dbReference type="PRINTS" id="PR00150">
    <property type="entry name" value="PEPCARBXLASE"/>
</dbReference>
<evidence type="ECO:0000256" key="2">
    <source>
        <dbReference type="ARBA" id="ARBA00022419"/>
    </source>
</evidence>
<gene>
    <name evidence="3" type="ORF">ACFQ21_22365</name>
</gene>